<dbReference type="Pfam" id="PF13466">
    <property type="entry name" value="STAS_2"/>
    <property type="match status" value="1"/>
</dbReference>
<dbReference type="Proteomes" id="UP000760480">
    <property type="component" value="Unassembled WGS sequence"/>
</dbReference>
<dbReference type="PROSITE" id="PS50801">
    <property type="entry name" value="STAS"/>
    <property type="match status" value="1"/>
</dbReference>
<feature type="transmembrane region" description="Helical" evidence="1">
    <location>
        <begin position="359"/>
        <end position="379"/>
    </location>
</feature>
<reference evidence="3 4" key="1">
    <citation type="submission" date="2019-03" db="EMBL/GenBank/DDBJ databases">
        <title>Metabolic reconstructions from genomes of highly enriched 'Candidatus Accumulibacter' and 'Candidatus Competibacter' bioreactor populations.</title>
        <authorList>
            <person name="Annavajhala M.K."/>
            <person name="Welles L."/>
            <person name="Abbas B."/>
            <person name="Sorokin D."/>
            <person name="Park H."/>
            <person name="Van Loosdrecht M."/>
            <person name="Chandran K."/>
        </authorList>
    </citation>
    <scope>NUCLEOTIDE SEQUENCE [LARGE SCALE GENOMIC DNA]</scope>
    <source>
        <strain evidence="3 4">SBR_G</strain>
    </source>
</reference>
<comment type="similarity">
    <text evidence="1">Belongs to the MlaE permease family.</text>
</comment>
<feature type="transmembrane region" description="Helical" evidence="1">
    <location>
        <begin position="171"/>
        <end position="189"/>
    </location>
</feature>
<keyword evidence="1" id="KW-1003">Cell membrane</keyword>
<dbReference type="InterPro" id="IPR002645">
    <property type="entry name" value="STAS_dom"/>
</dbReference>
<organism evidence="3 4">
    <name type="scientific">Candidatus Competibacter phosphatis</name>
    <dbReference type="NCBI Taxonomy" id="221280"/>
    <lineage>
        <taxon>Bacteria</taxon>
        <taxon>Pseudomonadati</taxon>
        <taxon>Pseudomonadota</taxon>
        <taxon>Gammaproteobacteria</taxon>
        <taxon>Candidatus Competibacteraceae</taxon>
        <taxon>Candidatus Competibacter</taxon>
    </lineage>
</organism>
<dbReference type="Pfam" id="PF02405">
    <property type="entry name" value="MlaE"/>
    <property type="match status" value="1"/>
</dbReference>
<accession>A0ABX1TL76</accession>
<feature type="transmembrane region" description="Helical" evidence="1">
    <location>
        <begin position="315"/>
        <end position="338"/>
    </location>
</feature>
<dbReference type="PANTHER" id="PTHR30188">
    <property type="entry name" value="ABC TRANSPORTER PERMEASE PROTEIN-RELATED"/>
    <property type="match status" value="1"/>
</dbReference>
<keyword evidence="1" id="KW-0812">Transmembrane</keyword>
<keyword evidence="1" id="KW-1133">Transmembrane helix</keyword>
<dbReference type="InterPro" id="IPR030802">
    <property type="entry name" value="Permease_MalE"/>
</dbReference>
<evidence type="ECO:0000313" key="4">
    <source>
        <dbReference type="Proteomes" id="UP000760480"/>
    </source>
</evidence>
<dbReference type="SUPFAM" id="SSF52091">
    <property type="entry name" value="SpoIIaa-like"/>
    <property type="match status" value="1"/>
</dbReference>
<dbReference type="EMBL" id="SPMZ01000022">
    <property type="protein sequence ID" value="NMQ19190.1"/>
    <property type="molecule type" value="Genomic_DNA"/>
</dbReference>
<proteinExistence type="inferred from homology"/>
<evidence type="ECO:0000313" key="3">
    <source>
        <dbReference type="EMBL" id="NMQ19190.1"/>
    </source>
</evidence>
<name>A0ABX1TL76_9GAMM</name>
<evidence type="ECO:0000259" key="2">
    <source>
        <dbReference type="PROSITE" id="PS50801"/>
    </source>
</evidence>
<gene>
    <name evidence="3" type="ORF">E4P82_08255</name>
</gene>
<dbReference type="NCBIfam" id="TIGR00056">
    <property type="entry name" value="MlaE family lipid ABC transporter permease subunit"/>
    <property type="match status" value="1"/>
</dbReference>
<feature type="transmembrane region" description="Helical" evidence="1">
    <location>
        <begin position="265"/>
        <end position="295"/>
    </location>
</feature>
<protein>
    <submittedName>
        <fullName evidence="3">MlaE family lipid ABC transporter permease subunit</fullName>
    </submittedName>
</protein>
<dbReference type="InterPro" id="IPR003453">
    <property type="entry name" value="ABC_MlaE_roteobac"/>
</dbReference>
<evidence type="ECO:0000256" key="1">
    <source>
        <dbReference type="RuleBase" id="RU362044"/>
    </source>
</evidence>
<dbReference type="InterPro" id="IPR036513">
    <property type="entry name" value="STAS_dom_sf"/>
</dbReference>
<dbReference type="PANTHER" id="PTHR30188:SF3">
    <property type="entry name" value="ABC TRANSPORTER PERMEASE"/>
    <property type="match status" value="1"/>
</dbReference>
<feature type="transmembrane region" description="Helical" evidence="1">
    <location>
        <begin position="133"/>
        <end position="151"/>
    </location>
</feature>
<dbReference type="RefSeq" id="WP_169248450.1">
    <property type="nucleotide sequence ID" value="NZ_SPMZ01000022.1"/>
</dbReference>
<comment type="caution">
    <text evidence="3">The sequence shown here is derived from an EMBL/GenBank/DDBJ whole genome shotgun (WGS) entry which is preliminary data.</text>
</comment>
<sequence>MIASNPLSTTEPAAVRRDQGHYRCEGRWTLAGIETLDAQLQNVRWASGALQLDGSGIRAIDTTGALQLLNLVAALERDGRRVQLVGLHEEHRELLELVRERRAAAGEPPPTTPPRNRLERLGRWVWHHLRRGGDFLAFVGEAALALGQLLLHPRRFRWRALFGNVETAGIHALPIVALLAFMMGVVIAYQGGRQLEFYGANIFIVELVSLTMLRELAPLITAIIVAGRTGSSYTAQIGTMQVTEEVDALRTIGIPPMNLLVLPKLLALVVALPLLTLFADALSVFGGMVMAQIMLDVSYGDFLDRFPQVVTLTSFLIGIGKAPVFAAIIALVGCYQGFQVRGGADSVGRQTTVSVVQSIFLVIATDAVFSVMLGSVGLWR</sequence>
<keyword evidence="1" id="KW-0997">Cell inner membrane</keyword>
<dbReference type="Gene3D" id="3.30.750.24">
    <property type="entry name" value="STAS domain"/>
    <property type="match status" value="1"/>
</dbReference>
<keyword evidence="4" id="KW-1185">Reference proteome</keyword>
<feature type="domain" description="STAS" evidence="2">
    <location>
        <begin position="52"/>
        <end position="96"/>
    </location>
</feature>
<keyword evidence="1" id="KW-0472">Membrane</keyword>
<dbReference type="InterPro" id="IPR058548">
    <property type="entry name" value="MlaB-like_STAS"/>
</dbReference>
<comment type="subcellular location">
    <subcellularLocation>
        <location evidence="1">Cell inner membrane</location>
        <topology evidence="1">Multi-pass membrane protein</topology>
    </subcellularLocation>
</comment>